<name>A0A381Y6A4_9ZZZZ</name>
<protein>
    <submittedName>
        <fullName evidence="1">Uncharacterized protein</fullName>
    </submittedName>
</protein>
<sequence>MMRSLKISTVTISLGLLLSGCGGGTEEALQADSAEESASDLISYFENADTDLKKLAKTASDALDQGNYPLAIQSINQLKANGANLSVDQFMVVSEASVNVQKAMIEAAENGDKKAQMMLNMQGAARRN</sequence>
<dbReference type="PROSITE" id="PS51257">
    <property type="entry name" value="PROKAR_LIPOPROTEIN"/>
    <property type="match status" value="1"/>
</dbReference>
<proteinExistence type="predicted"/>
<dbReference type="AlphaFoldDB" id="A0A381Y6A4"/>
<organism evidence="1">
    <name type="scientific">marine metagenome</name>
    <dbReference type="NCBI Taxonomy" id="408172"/>
    <lineage>
        <taxon>unclassified sequences</taxon>
        <taxon>metagenomes</taxon>
        <taxon>ecological metagenomes</taxon>
    </lineage>
</organism>
<dbReference type="EMBL" id="UINC01017487">
    <property type="protein sequence ID" value="SVA72554.1"/>
    <property type="molecule type" value="Genomic_DNA"/>
</dbReference>
<evidence type="ECO:0000313" key="1">
    <source>
        <dbReference type="EMBL" id="SVA72554.1"/>
    </source>
</evidence>
<gene>
    <name evidence="1" type="ORF">METZ01_LOCUS125408</name>
</gene>
<accession>A0A381Y6A4</accession>
<reference evidence="1" key="1">
    <citation type="submission" date="2018-05" db="EMBL/GenBank/DDBJ databases">
        <authorList>
            <person name="Lanie J.A."/>
            <person name="Ng W.-L."/>
            <person name="Kazmierczak K.M."/>
            <person name="Andrzejewski T.M."/>
            <person name="Davidsen T.M."/>
            <person name="Wayne K.J."/>
            <person name="Tettelin H."/>
            <person name="Glass J.I."/>
            <person name="Rusch D."/>
            <person name="Podicherti R."/>
            <person name="Tsui H.-C.T."/>
            <person name="Winkler M.E."/>
        </authorList>
    </citation>
    <scope>NUCLEOTIDE SEQUENCE</scope>
</reference>